<reference evidence="2" key="1">
    <citation type="journal article" date="2021" name="ISME J.">
        <title>Evolutionary origin and ecological implication of a unique nif island in free-living Bradyrhizobium lineages.</title>
        <authorList>
            <person name="Tao J."/>
        </authorList>
    </citation>
    <scope>NUCLEOTIDE SEQUENCE [LARGE SCALE GENOMIC DNA]</scope>
    <source>
        <strain evidence="2">SZCCT0434</strain>
    </source>
</reference>
<organism evidence="1 2">
    <name type="scientific">Bradyrhizobium jicamae</name>
    <dbReference type="NCBI Taxonomy" id="280332"/>
    <lineage>
        <taxon>Bacteria</taxon>
        <taxon>Pseudomonadati</taxon>
        <taxon>Pseudomonadota</taxon>
        <taxon>Alphaproteobacteria</taxon>
        <taxon>Hyphomicrobiales</taxon>
        <taxon>Nitrobacteraceae</taxon>
        <taxon>Bradyrhizobium</taxon>
    </lineage>
</organism>
<accession>A0ABS5FYD3</accession>
<keyword evidence="2" id="KW-1185">Reference proteome</keyword>
<gene>
    <name evidence="1" type="ORF">JQ615_41370</name>
</gene>
<protein>
    <submittedName>
        <fullName evidence="1">Uncharacterized protein</fullName>
    </submittedName>
</protein>
<dbReference type="RefSeq" id="WP_212399591.1">
    <property type="nucleotide sequence ID" value="NZ_JAFCJH010000109.1"/>
</dbReference>
<comment type="caution">
    <text evidence="1">The sequence shown here is derived from an EMBL/GenBank/DDBJ whole genome shotgun (WGS) entry which is preliminary data.</text>
</comment>
<dbReference type="Gene3D" id="1.20.120.660">
    <property type="entry name" value="IL-4 antagonist (De novo design) like domain"/>
    <property type="match status" value="1"/>
</dbReference>
<evidence type="ECO:0000313" key="2">
    <source>
        <dbReference type="Proteomes" id="UP001315278"/>
    </source>
</evidence>
<dbReference type="Proteomes" id="UP001315278">
    <property type="component" value="Unassembled WGS sequence"/>
</dbReference>
<evidence type="ECO:0000313" key="1">
    <source>
        <dbReference type="EMBL" id="MBR0801792.1"/>
    </source>
</evidence>
<dbReference type="EMBL" id="JAFCJH010000109">
    <property type="protein sequence ID" value="MBR0801792.1"/>
    <property type="molecule type" value="Genomic_DNA"/>
</dbReference>
<proteinExistence type="predicted"/>
<sequence>MATERNPHVEAAMQYLAWAIEEVEKTGHQKATHHVRTALDQLRLLYTTDGTSFTKP</sequence>
<name>A0ABS5FYD3_9BRAD</name>